<dbReference type="Gene3D" id="2.60.40.1910">
    <property type="match status" value="1"/>
</dbReference>
<gene>
    <name evidence="18" type="ORF">OCTVUL_1B003740</name>
</gene>
<keyword evidence="10" id="KW-0472">Membrane</keyword>
<dbReference type="PANTHER" id="PTHR11533">
    <property type="entry name" value="PROTEASE M1 ZINC METALLOPROTEASE"/>
    <property type="match status" value="1"/>
</dbReference>
<dbReference type="InterPro" id="IPR034016">
    <property type="entry name" value="M1_APN-typ"/>
</dbReference>
<evidence type="ECO:0000256" key="5">
    <source>
        <dbReference type="ARBA" id="ARBA00022670"/>
    </source>
</evidence>
<dbReference type="Gene3D" id="1.10.390.10">
    <property type="entry name" value="Neutral Protease Domain 2"/>
    <property type="match status" value="1"/>
</dbReference>
<organism evidence="18 19">
    <name type="scientific">Octopus vulgaris</name>
    <name type="common">Common octopus</name>
    <dbReference type="NCBI Taxonomy" id="6645"/>
    <lineage>
        <taxon>Eukaryota</taxon>
        <taxon>Metazoa</taxon>
        <taxon>Spiralia</taxon>
        <taxon>Lophotrochozoa</taxon>
        <taxon>Mollusca</taxon>
        <taxon>Cephalopoda</taxon>
        <taxon>Coleoidea</taxon>
        <taxon>Octopodiformes</taxon>
        <taxon>Octopoda</taxon>
        <taxon>Incirrata</taxon>
        <taxon>Octopodidae</taxon>
        <taxon>Octopus</taxon>
    </lineage>
</organism>
<keyword evidence="12" id="KW-0325">Glycoprotein</keyword>
<dbReference type="GO" id="GO:0006508">
    <property type="term" value="P:proteolysis"/>
    <property type="evidence" value="ECO:0007669"/>
    <property type="project" value="UniProtKB-KW"/>
</dbReference>
<evidence type="ECO:0000256" key="4">
    <source>
        <dbReference type="ARBA" id="ARBA00022475"/>
    </source>
</evidence>
<evidence type="ECO:0000256" key="8">
    <source>
        <dbReference type="ARBA" id="ARBA00022833"/>
    </source>
</evidence>
<dbReference type="InterPro" id="IPR001930">
    <property type="entry name" value="Peptidase_M1"/>
</dbReference>
<dbReference type="AlphaFoldDB" id="A0AA36B6E8"/>
<dbReference type="InterPro" id="IPR050344">
    <property type="entry name" value="Peptidase_M1_aminopeptidases"/>
</dbReference>
<proteinExistence type="inferred from homology"/>
<evidence type="ECO:0000256" key="15">
    <source>
        <dbReference type="PIRSR" id="PIRSR634016-4"/>
    </source>
</evidence>
<dbReference type="FunFam" id="1.10.390.10:FF:000006">
    <property type="entry name" value="Puromycin-sensitive aminopeptidase"/>
    <property type="match status" value="1"/>
</dbReference>
<keyword evidence="7" id="KW-0378">Hydrolase</keyword>
<dbReference type="GO" id="GO:0008270">
    <property type="term" value="F:zinc ion binding"/>
    <property type="evidence" value="ECO:0007669"/>
    <property type="project" value="InterPro"/>
</dbReference>
<dbReference type="InterPro" id="IPR014782">
    <property type="entry name" value="Peptidase_M1_dom"/>
</dbReference>
<evidence type="ECO:0000256" key="9">
    <source>
        <dbReference type="ARBA" id="ARBA00023049"/>
    </source>
</evidence>
<evidence type="ECO:0000256" key="1">
    <source>
        <dbReference type="ARBA" id="ARBA00004236"/>
    </source>
</evidence>
<evidence type="ECO:0000313" key="18">
    <source>
        <dbReference type="EMBL" id="CAI9727517.1"/>
    </source>
</evidence>
<dbReference type="GO" id="GO:0070006">
    <property type="term" value="F:metalloaminopeptidase activity"/>
    <property type="evidence" value="ECO:0007669"/>
    <property type="project" value="TreeGrafter"/>
</dbReference>
<evidence type="ECO:0000256" key="13">
    <source>
        <dbReference type="PIRSR" id="PIRSR634016-1"/>
    </source>
</evidence>
<dbReference type="Pfam" id="PF01433">
    <property type="entry name" value="Peptidase_M1"/>
    <property type="match status" value="1"/>
</dbReference>
<dbReference type="PRINTS" id="PR00756">
    <property type="entry name" value="ALADIPTASE"/>
</dbReference>
<reference evidence="18" key="1">
    <citation type="submission" date="2023-08" db="EMBL/GenBank/DDBJ databases">
        <authorList>
            <person name="Alioto T."/>
            <person name="Alioto T."/>
            <person name="Gomez Garrido J."/>
        </authorList>
    </citation>
    <scope>NUCLEOTIDE SEQUENCE</scope>
</reference>
<feature type="binding site" evidence="14">
    <location>
        <position position="53"/>
    </location>
    <ligand>
        <name>Zn(2+)</name>
        <dbReference type="ChEBI" id="CHEBI:29105"/>
        <note>catalytic</note>
    </ligand>
</feature>
<keyword evidence="8 14" id="KW-0862">Zinc</keyword>
<dbReference type="GO" id="GO:0043171">
    <property type="term" value="P:peptide catabolic process"/>
    <property type="evidence" value="ECO:0007669"/>
    <property type="project" value="TreeGrafter"/>
</dbReference>
<evidence type="ECO:0000256" key="6">
    <source>
        <dbReference type="ARBA" id="ARBA00022723"/>
    </source>
</evidence>
<dbReference type="GO" id="GO:0042277">
    <property type="term" value="F:peptide binding"/>
    <property type="evidence" value="ECO:0007669"/>
    <property type="project" value="TreeGrafter"/>
</dbReference>
<dbReference type="SUPFAM" id="SSF55486">
    <property type="entry name" value="Metalloproteases ('zincins'), catalytic domain"/>
    <property type="match status" value="1"/>
</dbReference>
<evidence type="ECO:0000256" key="14">
    <source>
        <dbReference type="PIRSR" id="PIRSR634016-3"/>
    </source>
</evidence>
<dbReference type="InterPro" id="IPR027268">
    <property type="entry name" value="Peptidase_M4/M1_CTD_sf"/>
</dbReference>
<dbReference type="CDD" id="cd09601">
    <property type="entry name" value="M1_APN-Q_like"/>
    <property type="match status" value="1"/>
</dbReference>
<sequence length="623" mass="72664">MGSNTVKDLIAIPDFEQGAMENWGLITFRTTQLLFDSSQTVRLRMLVIETIAHEFAHQWFGNLVTLKWWDDLWLNEGFATFMQWIGVKAVEPDFDTNQYIMLRQFISALNKDAFETSHPIENGVKQPRDIAVVFDSITYKKGASILNMLQEFLGKERFRKRVCNYLKKFPYLNAETKDLWEMLSSDLPDKNNTQPTEPDFPVATVMDTWTKQKGHPLVTLKLKGTTVTATQEIFLHSANISHLKPSPYNYKWYIPLTYVTSMKPNSSETVWLNMTSTTFQVEKGTKWVKGNYKSVGFYRVNYEVDVWMSLVSELTTNYQIFQPEDRTILLHDLSCMARVGKVNYSLYLDASEYLVQENEYVPFVTGISDLLKLDKYLVYTPYYEFYRNYILKLIINQIKILGWENEGSAFTKMLRSSVLSCAIILKHTETLDKGKAIFDMWRYSNKSINPEIFSIVLRSAIKTGSSEIWKYLWDVYSESTNPLLKTKILSALGHTPNSEDLSRLLVYAMDKDKIRTQDLFIVFASVSDSVAGRLLAWRFIELHWDELTERYKTSEVELHTLLSIVISEIITQEEYDQVTDFLVKKHVPINGQTISNVLEFIRLHIFWMKTHFEPVSEWFQKHK</sequence>
<accession>A0AA36B6E8</accession>
<keyword evidence="19" id="KW-1185">Reference proteome</keyword>
<keyword evidence="11" id="KW-1015">Disulfide bond</keyword>
<feature type="active site" description="Proton acceptor" evidence="13">
    <location>
        <position position="54"/>
    </location>
</feature>
<evidence type="ECO:0000256" key="10">
    <source>
        <dbReference type="ARBA" id="ARBA00023136"/>
    </source>
</evidence>
<evidence type="ECO:0000313" key="19">
    <source>
        <dbReference type="Proteomes" id="UP001162480"/>
    </source>
</evidence>
<feature type="domain" description="Peptidase M1 membrane alanine aminopeptidase" evidence="16">
    <location>
        <begin position="8"/>
        <end position="209"/>
    </location>
</feature>
<dbReference type="GO" id="GO:0005615">
    <property type="term" value="C:extracellular space"/>
    <property type="evidence" value="ECO:0007669"/>
    <property type="project" value="TreeGrafter"/>
</dbReference>
<evidence type="ECO:0000256" key="7">
    <source>
        <dbReference type="ARBA" id="ARBA00022801"/>
    </source>
</evidence>
<keyword evidence="6 14" id="KW-0479">Metal-binding</keyword>
<dbReference type="EMBL" id="OX597822">
    <property type="protein sequence ID" value="CAI9727517.1"/>
    <property type="molecule type" value="Genomic_DNA"/>
</dbReference>
<feature type="binding site" evidence="14">
    <location>
        <position position="76"/>
    </location>
    <ligand>
        <name>Zn(2+)</name>
        <dbReference type="ChEBI" id="CHEBI:29105"/>
        <note>catalytic</note>
    </ligand>
</feature>
<feature type="site" description="Transition state stabilizer" evidence="15">
    <location>
        <position position="139"/>
    </location>
</feature>
<keyword evidence="4" id="KW-1003">Cell membrane</keyword>
<evidence type="ECO:0000259" key="17">
    <source>
        <dbReference type="Pfam" id="PF11838"/>
    </source>
</evidence>
<evidence type="ECO:0000256" key="3">
    <source>
        <dbReference type="ARBA" id="ARBA00022438"/>
    </source>
</evidence>
<protein>
    <submittedName>
        <fullName evidence="18">Endoplasmic reticulum aminopeptidase 1-like isoform X2</fullName>
    </submittedName>
</protein>
<name>A0AA36B6E8_OCTVU</name>
<dbReference type="InterPro" id="IPR024571">
    <property type="entry name" value="ERAP1-like_C_dom"/>
</dbReference>
<dbReference type="Proteomes" id="UP001162480">
    <property type="component" value="Chromosome 9"/>
</dbReference>
<evidence type="ECO:0000256" key="11">
    <source>
        <dbReference type="ARBA" id="ARBA00023157"/>
    </source>
</evidence>
<dbReference type="GO" id="GO:0005886">
    <property type="term" value="C:plasma membrane"/>
    <property type="evidence" value="ECO:0007669"/>
    <property type="project" value="UniProtKB-SubCell"/>
</dbReference>
<dbReference type="Gene3D" id="1.25.50.20">
    <property type="match status" value="1"/>
</dbReference>
<comment type="similarity">
    <text evidence="2">Belongs to the peptidase M1 family.</text>
</comment>
<keyword evidence="9" id="KW-0482">Metalloprotease</keyword>
<evidence type="ECO:0000256" key="12">
    <source>
        <dbReference type="ARBA" id="ARBA00023180"/>
    </source>
</evidence>
<keyword evidence="5" id="KW-0645">Protease</keyword>
<dbReference type="FunFam" id="2.60.40.1910:FF:000003">
    <property type="entry name" value="Aminopeptidase"/>
    <property type="match status" value="1"/>
</dbReference>
<comment type="subcellular location">
    <subcellularLocation>
        <location evidence="1">Cell membrane</location>
    </subcellularLocation>
</comment>
<dbReference type="GO" id="GO:0005737">
    <property type="term" value="C:cytoplasm"/>
    <property type="evidence" value="ECO:0007669"/>
    <property type="project" value="TreeGrafter"/>
</dbReference>
<comment type="cofactor">
    <cofactor evidence="14">
        <name>Zn(2+)</name>
        <dbReference type="ChEBI" id="CHEBI:29105"/>
    </cofactor>
    <text evidence="14">Binds 1 zinc ion per subunit.</text>
</comment>
<keyword evidence="3" id="KW-0031">Aminopeptidase</keyword>
<dbReference type="FunFam" id="1.25.50.20:FF:000001">
    <property type="entry name" value="Aminopeptidase"/>
    <property type="match status" value="1"/>
</dbReference>
<feature type="domain" description="ERAP1-like C-terminal" evidence="17">
    <location>
        <begin position="287"/>
        <end position="602"/>
    </location>
</feature>
<evidence type="ECO:0000259" key="16">
    <source>
        <dbReference type="Pfam" id="PF01433"/>
    </source>
</evidence>
<evidence type="ECO:0000256" key="2">
    <source>
        <dbReference type="ARBA" id="ARBA00010136"/>
    </source>
</evidence>
<feature type="binding site" evidence="14">
    <location>
        <position position="57"/>
    </location>
    <ligand>
        <name>Zn(2+)</name>
        <dbReference type="ChEBI" id="CHEBI:29105"/>
        <note>catalytic</note>
    </ligand>
</feature>
<dbReference type="Pfam" id="PF11838">
    <property type="entry name" value="ERAP1_C"/>
    <property type="match status" value="1"/>
</dbReference>
<dbReference type="PANTHER" id="PTHR11533:SF299">
    <property type="entry name" value="AMINOPEPTIDASE"/>
    <property type="match status" value="1"/>
</dbReference>